<dbReference type="EMBL" id="FLUB01000021">
    <property type="protein sequence ID" value="SBV69369.1"/>
    <property type="molecule type" value="Genomic_DNA"/>
</dbReference>
<proteinExistence type="predicted"/>
<evidence type="ECO:0000256" key="1">
    <source>
        <dbReference type="SAM" id="Phobius"/>
    </source>
</evidence>
<keyword evidence="1" id="KW-0812">Transmembrane</keyword>
<sequence>MKRYGLWKRLYSEKGTSSIEFAFYLLIFALMCGFLIDMSFSLIKKSHMERVNYSLTMIFRERNGLFAGGNASDISKSDLDTLKATLDEMLRQKDGSVEPYQLGIQILQPIAQQCSIQSSIQSSRLNNCPSSHPVKPDGPLSRYTSTSFNTMFIEGCDVRRKYSRREDLAKLSVWGHRPDRSPDADQDWFPVYEVILCVPGAESYFNRALGIFNKDLGSLYIRNVALPR</sequence>
<organism evidence="2">
    <name type="scientific">uncultured Citrobacter sp</name>
    <dbReference type="NCBI Taxonomy" id="200446"/>
    <lineage>
        <taxon>Bacteria</taxon>
        <taxon>Pseudomonadati</taxon>
        <taxon>Pseudomonadota</taxon>
        <taxon>Gammaproteobacteria</taxon>
        <taxon>Enterobacterales</taxon>
        <taxon>Enterobacteriaceae</taxon>
        <taxon>Citrobacter</taxon>
        <taxon>environmental samples</taxon>
    </lineage>
</organism>
<name>A0A212IRP7_9ENTR</name>
<protein>
    <recommendedName>
        <fullName evidence="3">Tight adherence protein F</fullName>
    </recommendedName>
</protein>
<keyword evidence="1" id="KW-1133">Transmembrane helix</keyword>
<reference evidence="2" key="1">
    <citation type="submission" date="2016-04" db="EMBL/GenBank/DDBJ databases">
        <authorList>
            <person name="Evans L.H."/>
            <person name="Alamgir A."/>
            <person name="Owens N."/>
            <person name="Weber N.D."/>
            <person name="Virtaneva K."/>
            <person name="Barbian K."/>
            <person name="Babar A."/>
            <person name="Rosenke K."/>
        </authorList>
    </citation>
    <scope>NUCLEOTIDE SEQUENCE</scope>
    <source>
        <strain evidence="2">92-3</strain>
    </source>
</reference>
<gene>
    <name evidence="2" type="ORF">KM92CIT3_90057</name>
</gene>
<dbReference type="AlphaFoldDB" id="A0A212IRP7"/>
<feature type="transmembrane region" description="Helical" evidence="1">
    <location>
        <begin position="21"/>
        <end position="43"/>
    </location>
</feature>
<dbReference type="Pfam" id="PF16964">
    <property type="entry name" value="TadF"/>
    <property type="match status" value="1"/>
</dbReference>
<accession>A0A212IRP7</accession>
<evidence type="ECO:0008006" key="3">
    <source>
        <dbReference type="Google" id="ProtNLM"/>
    </source>
</evidence>
<dbReference type="InterPro" id="IPR031582">
    <property type="entry name" value="TadF"/>
</dbReference>
<evidence type="ECO:0000313" key="2">
    <source>
        <dbReference type="EMBL" id="SBV69369.1"/>
    </source>
</evidence>
<keyword evidence="1" id="KW-0472">Membrane</keyword>